<dbReference type="OrthoDB" id="9913190at2"/>
<dbReference type="RefSeq" id="WP_091686395.1">
    <property type="nucleotide sequence ID" value="NZ_BAABFM010000048.1"/>
</dbReference>
<proteinExistence type="predicted"/>
<evidence type="ECO:0000256" key="1">
    <source>
        <dbReference type="SAM" id="MobiDB-lite"/>
    </source>
</evidence>
<evidence type="ECO:0000313" key="3">
    <source>
        <dbReference type="Proteomes" id="UP000198806"/>
    </source>
</evidence>
<reference evidence="2 3" key="1">
    <citation type="submission" date="2016-10" db="EMBL/GenBank/DDBJ databases">
        <authorList>
            <person name="de Groot N.N."/>
        </authorList>
    </citation>
    <scope>NUCLEOTIDE SEQUENCE [LARGE SCALE GENOMIC DNA]</scope>
    <source>
        <strain evidence="2 3">DSM 1283</strain>
    </source>
</reference>
<sequence length="91" mass="10096">MEKLYMETKAGNFPIDEEIVEKYDLEKGTFSPFTSNRIVNEDGDFTKKISPKEPVSMGESEGEVDVMENGLSLSTSEMIDLAQGVDSPDLN</sequence>
<gene>
    <name evidence="2" type="ORF">SAMN04489757_1143</name>
</gene>
<dbReference type="EMBL" id="FOWD01000014">
    <property type="protein sequence ID" value="SFO22830.1"/>
    <property type="molecule type" value="Genomic_DNA"/>
</dbReference>
<keyword evidence="3" id="KW-1185">Reference proteome</keyword>
<dbReference type="Proteomes" id="UP000198806">
    <property type="component" value="Unassembled WGS sequence"/>
</dbReference>
<name>A0A1I5FGG1_9FIRM</name>
<accession>A0A1I5FGG1</accession>
<organism evidence="2 3">
    <name type="scientific">Anaerocolumna aminovalerica</name>
    <dbReference type="NCBI Taxonomy" id="1527"/>
    <lineage>
        <taxon>Bacteria</taxon>
        <taxon>Bacillati</taxon>
        <taxon>Bacillota</taxon>
        <taxon>Clostridia</taxon>
        <taxon>Lachnospirales</taxon>
        <taxon>Lachnospiraceae</taxon>
        <taxon>Anaerocolumna</taxon>
    </lineage>
</organism>
<dbReference type="AlphaFoldDB" id="A0A1I5FGG1"/>
<protein>
    <submittedName>
        <fullName evidence="2">Uncharacterized protein</fullName>
    </submittedName>
</protein>
<evidence type="ECO:0000313" key="2">
    <source>
        <dbReference type="EMBL" id="SFO22830.1"/>
    </source>
</evidence>
<feature type="region of interest" description="Disordered" evidence="1">
    <location>
        <begin position="44"/>
        <end position="63"/>
    </location>
</feature>